<comment type="caution">
    <text evidence="13">The sequence shown here is derived from an EMBL/GenBank/DDBJ whole genome shotgun (WGS) entry which is preliminary data.</text>
</comment>
<dbReference type="InterPro" id="IPR000531">
    <property type="entry name" value="Beta-barrel_TonB"/>
</dbReference>
<gene>
    <name evidence="13" type="ORF">JM946_12100</name>
</gene>
<dbReference type="SUPFAM" id="SSF56935">
    <property type="entry name" value="Porins"/>
    <property type="match status" value="1"/>
</dbReference>
<feature type="domain" description="TonB-dependent receptor plug" evidence="12">
    <location>
        <begin position="54"/>
        <end position="161"/>
    </location>
</feature>
<dbReference type="PROSITE" id="PS52016">
    <property type="entry name" value="TONB_DEPENDENT_REC_3"/>
    <property type="match status" value="1"/>
</dbReference>
<keyword evidence="14" id="KW-1185">Reference proteome</keyword>
<dbReference type="InterPro" id="IPR036942">
    <property type="entry name" value="Beta-barrel_TonB_sf"/>
</dbReference>
<evidence type="ECO:0000256" key="7">
    <source>
        <dbReference type="ARBA" id="ARBA00023237"/>
    </source>
</evidence>
<evidence type="ECO:0000256" key="2">
    <source>
        <dbReference type="ARBA" id="ARBA00022448"/>
    </source>
</evidence>
<evidence type="ECO:0000256" key="1">
    <source>
        <dbReference type="ARBA" id="ARBA00004571"/>
    </source>
</evidence>
<dbReference type="Pfam" id="PF00593">
    <property type="entry name" value="TonB_dep_Rec_b-barrel"/>
    <property type="match status" value="1"/>
</dbReference>
<organism evidence="13 14">
    <name type="scientific">Steroidobacter gossypii</name>
    <dbReference type="NCBI Taxonomy" id="2805490"/>
    <lineage>
        <taxon>Bacteria</taxon>
        <taxon>Pseudomonadati</taxon>
        <taxon>Pseudomonadota</taxon>
        <taxon>Gammaproteobacteria</taxon>
        <taxon>Steroidobacterales</taxon>
        <taxon>Steroidobacteraceae</taxon>
        <taxon>Steroidobacter</taxon>
    </lineage>
</organism>
<keyword evidence="13" id="KW-0675">Receptor</keyword>
<evidence type="ECO:0000256" key="3">
    <source>
        <dbReference type="ARBA" id="ARBA00022452"/>
    </source>
</evidence>
<evidence type="ECO:0000256" key="6">
    <source>
        <dbReference type="ARBA" id="ARBA00023136"/>
    </source>
</evidence>
<feature type="chain" id="PRO_5047525776" evidence="10">
    <location>
        <begin position="25"/>
        <end position="662"/>
    </location>
</feature>
<dbReference type="InterPro" id="IPR037066">
    <property type="entry name" value="Plug_dom_sf"/>
</dbReference>
<protein>
    <submittedName>
        <fullName evidence="13">TonB-dependent receptor</fullName>
    </submittedName>
</protein>
<keyword evidence="4 8" id="KW-0812">Transmembrane</keyword>
<evidence type="ECO:0000313" key="13">
    <source>
        <dbReference type="EMBL" id="MBM0105498.1"/>
    </source>
</evidence>
<dbReference type="InterPro" id="IPR039426">
    <property type="entry name" value="TonB-dep_rcpt-like"/>
</dbReference>
<dbReference type="RefSeq" id="WP_203167537.1">
    <property type="nucleotide sequence ID" value="NZ_JAEVLS010000002.1"/>
</dbReference>
<dbReference type="PANTHER" id="PTHR30069">
    <property type="entry name" value="TONB-DEPENDENT OUTER MEMBRANE RECEPTOR"/>
    <property type="match status" value="1"/>
</dbReference>
<keyword evidence="3 8" id="KW-1134">Transmembrane beta strand</keyword>
<sequence>MNARKTTARLVVAVAVIASFSAVADNVIIRDPTFEELASLTVTSVTGTARPHFTSPAATHILTAEELHQLGLRSIPDALRYAPGMQVSQLDSYRWSVSARGFNSIAVDKLLVLVDGRSVYTPLSSGVYWEQNAGVHHDLDRIEVIRGPAGSVWGANAVNGVVNILSKSARETQGTALTVGTGTEEQAFGSFRYGGAAGENAWYRAYVNYSRHDDSELGNGRATGDGWEIGHVGVRYDREGPGSRLFFKAEAHSGDFEEPGQTPAPTPPYETSIRDGFNRGGFVQASWSQRLTNGAEFAIGAWYERLERRLQPIDERSDTVDLGVRYGTQLGDHTVNAGALYRYVDHQTSPSFALTFSPPDHTLHQWSGYLQDEIQFAPRFSATLGVRLEDAPFTGREWQPNVRLRWSIADEHSLWAAVGRAVRTPGIADESRNYTIRVFPPGRFGPGSPPVRQQVLGSPGLKSEVLLAYEVGWRGRWSNDAMFSVSAFYNDYDRLMLFAPQALDTVTLAPEFWRLPLTPNNAGSGQALGAEFTAMWRPTLHWRLFSEVSYLDLKVLPSEYELARVLTGSSAQLQASVRSYIDLGQDWEIGLGLRYVDELPALNVDSFMDAELRVAKQLSQGVKLALVGKNLWQSRHAEFRSGSFPLDSYIERSVYLALTWRR</sequence>
<evidence type="ECO:0000256" key="10">
    <source>
        <dbReference type="SAM" id="SignalP"/>
    </source>
</evidence>
<proteinExistence type="inferred from homology"/>
<dbReference type="InterPro" id="IPR012910">
    <property type="entry name" value="Plug_dom"/>
</dbReference>
<keyword evidence="10" id="KW-0732">Signal</keyword>
<accession>A0ABS1WX02</accession>
<dbReference type="Gene3D" id="2.170.130.10">
    <property type="entry name" value="TonB-dependent receptor, plug domain"/>
    <property type="match status" value="1"/>
</dbReference>
<keyword evidence="7 8" id="KW-0998">Cell outer membrane</keyword>
<dbReference type="EMBL" id="JAEVLS010000002">
    <property type="protein sequence ID" value="MBM0105498.1"/>
    <property type="molecule type" value="Genomic_DNA"/>
</dbReference>
<evidence type="ECO:0000259" key="11">
    <source>
        <dbReference type="Pfam" id="PF00593"/>
    </source>
</evidence>
<evidence type="ECO:0000256" key="4">
    <source>
        <dbReference type="ARBA" id="ARBA00022692"/>
    </source>
</evidence>
<dbReference type="Pfam" id="PF07715">
    <property type="entry name" value="Plug"/>
    <property type="match status" value="1"/>
</dbReference>
<comment type="similarity">
    <text evidence="8 9">Belongs to the TonB-dependent receptor family.</text>
</comment>
<evidence type="ECO:0000256" key="8">
    <source>
        <dbReference type="PROSITE-ProRule" id="PRU01360"/>
    </source>
</evidence>
<dbReference type="Proteomes" id="UP000661077">
    <property type="component" value="Unassembled WGS sequence"/>
</dbReference>
<reference evidence="13 14" key="1">
    <citation type="journal article" date="2021" name="Int. J. Syst. Evol. Microbiol.">
        <title>Steroidobacter gossypii sp. nov., isolated from soil of cotton cropping field.</title>
        <authorList>
            <person name="Huang R."/>
            <person name="Yang S."/>
            <person name="Zhen C."/>
            <person name="Liu W."/>
        </authorList>
    </citation>
    <scope>NUCLEOTIDE SEQUENCE [LARGE SCALE GENOMIC DNA]</scope>
    <source>
        <strain evidence="13 14">S1-65</strain>
    </source>
</reference>
<name>A0ABS1WX02_9GAMM</name>
<keyword evidence="5 9" id="KW-0798">TonB box</keyword>
<evidence type="ECO:0000256" key="5">
    <source>
        <dbReference type="ARBA" id="ARBA00023077"/>
    </source>
</evidence>
<feature type="signal peptide" evidence="10">
    <location>
        <begin position="1"/>
        <end position="24"/>
    </location>
</feature>
<keyword evidence="6 8" id="KW-0472">Membrane</keyword>
<comment type="subcellular location">
    <subcellularLocation>
        <location evidence="1 8">Cell outer membrane</location>
        <topology evidence="1 8">Multi-pass membrane protein</topology>
    </subcellularLocation>
</comment>
<evidence type="ECO:0000259" key="12">
    <source>
        <dbReference type="Pfam" id="PF07715"/>
    </source>
</evidence>
<evidence type="ECO:0000313" key="14">
    <source>
        <dbReference type="Proteomes" id="UP000661077"/>
    </source>
</evidence>
<feature type="domain" description="TonB-dependent receptor-like beta-barrel" evidence="11">
    <location>
        <begin position="192"/>
        <end position="631"/>
    </location>
</feature>
<keyword evidence="2 8" id="KW-0813">Transport</keyword>
<dbReference type="Gene3D" id="2.40.170.20">
    <property type="entry name" value="TonB-dependent receptor, beta-barrel domain"/>
    <property type="match status" value="1"/>
</dbReference>
<evidence type="ECO:0000256" key="9">
    <source>
        <dbReference type="RuleBase" id="RU003357"/>
    </source>
</evidence>
<dbReference type="PANTHER" id="PTHR30069:SF27">
    <property type="entry name" value="BLL4766 PROTEIN"/>
    <property type="match status" value="1"/>
</dbReference>